<evidence type="ECO:0000313" key="3">
    <source>
        <dbReference type="EMBL" id="QGA66626.1"/>
    </source>
</evidence>
<evidence type="ECO:0000256" key="1">
    <source>
        <dbReference type="ARBA" id="ARBA00023015"/>
    </source>
</evidence>
<gene>
    <name evidence="3" type="ORF">GFB47_14550</name>
</gene>
<dbReference type="Pfam" id="PF03333">
    <property type="entry name" value="PapB"/>
    <property type="match status" value="1"/>
</dbReference>
<proteinExistence type="predicted"/>
<dbReference type="Proteomes" id="UP000348942">
    <property type="component" value="Chromosome 2"/>
</dbReference>
<evidence type="ECO:0000313" key="4">
    <source>
        <dbReference type="Proteomes" id="UP000348942"/>
    </source>
</evidence>
<dbReference type="Gene3D" id="1.10.10.2690">
    <property type="match status" value="1"/>
</dbReference>
<sequence>MLLPGMESSEKVELIISLTKIRSEPQIKALKRHFVEGYNMAACAESEEIAPSNFQRAIDTVQSASKIVDEIKELDWVRFKSVK</sequence>
<dbReference type="InterPro" id="IPR004356">
    <property type="entry name" value="Adhesin_operon_reg_prot"/>
</dbReference>
<organism evidence="3 4">
    <name type="scientific">Vibrio algicola</name>
    <dbReference type="NCBI Taxonomy" id="2662262"/>
    <lineage>
        <taxon>Bacteria</taxon>
        <taxon>Pseudomonadati</taxon>
        <taxon>Pseudomonadota</taxon>
        <taxon>Gammaproteobacteria</taxon>
        <taxon>Vibrionales</taxon>
        <taxon>Vibrionaceae</taxon>
        <taxon>Vibrio</taxon>
    </lineage>
</organism>
<name>A0A5Q0TJQ5_9VIBR</name>
<dbReference type="AlphaFoldDB" id="A0A5Q0TJQ5"/>
<dbReference type="GO" id="GO:0006355">
    <property type="term" value="P:regulation of DNA-templated transcription"/>
    <property type="evidence" value="ECO:0007669"/>
    <property type="project" value="InterPro"/>
</dbReference>
<protein>
    <submittedName>
        <fullName evidence="3">Uncharacterized protein</fullName>
    </submittedName>
</protein>
<dbReference type="InterPro" id="IPR053721">
    <property type="entry name" value="Fimbrial_Adhesin_Reg"/>
</dbReference>
<keyword evidence="4" id="KW-1185">Reference proteome</keyword>
<evidence type="ECO:0000256" key="2">
    <source>
        <dbReference type="ARBA" id="ARBA00023163"/>
    </source>
</evidence>
<accession>A0A5Q0TJQ5</accession>
<dbReference type="EMBL" id="CP045700">
    <property type="protein sequence ID" value="QGA66626.1"/>
    <property type="molecule type" value="Genomic_DNA"/>
</dbReference>
<reference evidence="3 4" key="1">
    <citation type="submission" date="2019-10" db="EMBL/GenBank/DDBJ databases">
        <title>Vibrio sp. nov., isolated from Coralline algae surface.</title>
        <authorList>
            <person name="Geng Y."/>
            <person name="Zhang X."/>
        </authorList>
    </citation>
    <scope>NUCLEOTIDE SEQUENCE [LARGE SCALE GENOMIC DNA]</scope>
    <source>
        <strain evidence="3 4">SM1977</strain>
    </source>
</reference>
<keyword evidence="1" id="KW-0805">Transcription regulation</keyword>
<dbReference type="RefSeq" id="WP_153448759.1">
    <property type="nucleotide sequence ID" value="NZ_CP045700.1"/>
</dbReference>
<keyword evidence="2" id="KW-0804">Transcription</keyword>